<gene>
    <name evidence="2" type="ORF">IO99_03020</name>
</gene>
<protein>
    <submittedName>
        <fullName evidence="2">Membrane protein</fullName>
    </submittedName>
</protein>
<dbReference type="PIRSF" id="PIRSF016789">
    <property type="entry name" value="DUF454"/>
    <property type="match status" value="1"/>
</dbReference>
<accession>A0A084JHF5</accession>
<dbReference type="PANTHER" id="PTHR35813">
    <property type="entry name" value="INNER MEMBRANE PROTEIN YBAN"/>
    <property type="match status" value="1"/>
</dbReference>
<dbReference type="InterPro" id="IPR007401">
    <property type="entry name" value="DUF454"/>
</dbReference>
<dbReference type="Proteomes" id="UP000028542">
    <property type="component" value="Unassembled WGS sequence"/>
</dbReference>
<keyword evidence="1" id="KW-0472">Membrane</keyword>
<reference evidence="2 3" key="1">
    <citation type="submission" date="2014-07" db="EMBL/GenBank/DDBJ databases">
        <title>Draft genome of Clostridium sulfidigenes 113A isolated from sediments associated with methane hydrate from Krishna Godavari basin.</title>
        <authorList>
            <person name="Honkalas V.S."/>
            <person name="Dabir A.P."/>
            <person name="Arora P."/>
            <person name="Dhakephalkar P.K."/>
        </authorList>
    </citation>
    <scope>NUCLEOTIDE SEQUENCE [LARGE SCALE GENOMIC DNA]</scope>
    <source>
        <strain evidence="2 3">113A</strain>
    </source>
</reference>
<dbReference type="Pfam" id="PF04304">
    <property type="entry name" value="DUF454"/>
    <property type="match status" value="1"/>
</dbReference>
<keyword evidence="1" id="KW-0812">Transmembrane</keyword>
<dbReference type="RefSeq" id="WP_035129974.1">
    <property type="nucleotide sequence ID" value="NZ_JPMD01000003.1"/>
</dbReference>
<proteinExistence type="predicted"/>
<dbReference type="AlphaFoldDB" id="A0A084JHF5"/>
<dbReference type="GO" id="GO:0005886">
    <property type="term" value="C:plasma membrane"/>
    <property type="evidence" value="ECO:0007669"/>
    <property type="project" value="TreeGrafter"/>
</dbReference>
<name>A0A084JHF5_9CLOT</name>
<evidence type="ECO:0000256" key="1">
    <source>
        <dbReference type="SAM" id="Phobius"/>
    </source>
</evidence>
<organism evidence="2 3">
    <name type="scientific">Clostridium sulfidigenes</name>
    <dbReference type="NCBI Taxonomy" id="318464"/>
    <lineage>
        <taxon>Bacteria</taxon>
        <taxon>Bacillati</taxon>
        <taxon>Bacillota</taxon>
        <taxon>Clostridia</taxon>
        <taxon>Eubacteriales</taxon>
        <taxon>Clostridiaceae</taxon>
        <taxon>Clostridium</taxon>
    </lineage>
</organism>
<keyword evidence="1" id="KW-1133">Transmembrane helix</keyword>
<feature type="transmembrane region" description="Helical" evidence="1">
    <location>
        <begin position="7"/>
        <end position="28"/>
    </location>
</feature>
<keyword evidence="3" id="KW-1185">Reference proteome</keyword>
<comment type="caution">
    <text evidence="2">The sequence shown here is derived from an EMBL/GenBank/DDBJ whole genome shotgun (WGS) entry which is preliminary data.</text>
</comment>
<dbReference type="eggNOG" id="COG2832">
    <property type="taxonomic scope" value="Bacteria"/>
</dbReference>
<feature type="transmembrane region" description="Helical" evidence="1">
    <location>
        <begin position="98"/>
        <end position="119"/>
    </location>
</feature>
<dbReference type="EMBL" id="JPMD01000003">
    <property type="protein sequence ID" value="KEZ88389.1"/>
    <property type="molecule type" value="Genomic_DNA"/>
</dbReference>
<evidence type="ECO:0000313" key="2">
    <source>
        <dbReference type="EMBL" id="KEZ88389.1"/>
    </source>
</evidence>
<sequence length="124" mass="14406">MNKCKKFICVSVGLICFTLGAIGIILPILPTTPFLLLASFFFVKGSERFDIWFKNTKIYKKHLDSFVKEKAMTLKQKMTILLFADFMMAFPLIILDSLVIKCIIVLMIIIKYYYFLFVIKTINN</sequence>
<evidence type="ECO:0000313" key="3">
    <source>
        <dbReference type="Proteomes" id="UP000028542"/>
    </source>
</evidence>
<dbReference type="PANTHER" id="PTHR35813:SF1">
    <property type="entry name" value="INNER MEMBRANE PROTEIN YBAN"/>
    <property type="match status" value="1"/>
</dbReference>